<keyword evidence="4" id="KW-1185">Reference proteome</keyword>
<dbReference type="GO" id="GO:0009982">
    <property type="term" value="F:pseudouridine synthase activity"/>
    <property type="evidence" value="ECO:0007669"/>
    <property type="project" value="InterPro"/>
</dbReference>
<dbReference type="PANTHER" id="PTHR21600">
    <property type="entry name" value="MITOCHONDRIAL RNA PSEUDOURIDINE SYNTHASE"/>
    <property type="match status" value="1"/>
</dbReference>
<protein>
    <submittedName>
        <fullName evidence="3">tRNA pseudouridine32 synthase/23S rRNA pseudouridine746 synthase</fullName>
    </submittedName>
</protein>
<reference evidence="3 4" key="1">
    <citation type="submission" date="2018-11" db="EMBL/GenBank/DDBJ databases">
        <title>Genomic Encyclopedia of Type Strains, Phase IV (KMG-IV): sequencing the most valuable type-strain genomes for metagenomic binning, comparative biology and taxonomic classification.</title>
        <authorList>
            <person name="Goeker M."/>
        </authorList>
    </citation>
    <scope>NUCLEOTIDE SEQUENCE [LARGE SCALE GENOMIC DNA]</scope>
    <source>
        <strain evidence="3 4">DSM 21945</strain>
    </source>
</reference>
<organism evidence="3 4">
    <name type="scientific">Gallaecimonas pentaromativorans</name>
    <dbReference type="NCBI Taxonomy" id="584787"/>
    <lineage>
        <taxon>Bacteria</taxon>
        <taxon>Pseudomonadati</taxon>
        <taxon>Pseudomonadota</taxon>
        <taxon>Gammaproteobacteria</taxon>
        <taxon>Enterobacterales</taxon>
        <taxon>Gallaecimonadaceae</taxon>
        <taxon>Gallaecimonas</taxon>
    </lineage>
</organism>
<proteinExistence type="inferred from homology"/>
<dbReference type="EMBL" id="RJUL01000002">
    <property type="protein sequence ID" value="ROQ29819.1"/>
    <property type="molecule type" value="Genomic_DNA"/>
</dbReference>
<accession>A0A3N1PNT1</accession>
<dbReference type="PROSITE" id="PS01129">
    <property type="entry name" value="PSI_RLU"/>
    <property type="match status" value="1"/>
</dbReference>
<dbReference type="InterPro" id="IPR006224">
    <property type="entry name" value="PsdUridine_synth_RluA-like_CS"/>
</dbReference>
<comment type="caution">
    <text evidence="3">The sequence shown here is derived from an EMBL/GenBank/DDBJ whole genome shotgun (WGS) entry which is preliminary data.</text>
</comment>
<dbReference type="Proteomes" id="UP000268033">
    <property type="component" value="Unassembled WGS sequence"/>
</dbReference>
<dbReference type="NCBIfam" id="TIGR01621">
    <property type="entry name" value="RluA-like"/>
    <property type="match status" value="1"/>
</dbReference>
<dbReference type="InterPro" id="IPR050188">
    <property type="entry name" value="RluA_PseudoU_synthase"/>
</dbReference>
<dbReference type="STRING" id="584787.GCA_001247655_03121"/>
<gene>
    <name evidence="3" type="ORF">EDC28_102191</name>
</gene>
<dbReference type="InterPro" id="IPR006508">
    <property type="entry name" value="PsdUridine_synth_RluA-like"/>
</dbReference>
<dbReference type="GO" id="GO:0000455">
    <property type="term" value="P:enzyme-directed rRNA pseudouridine synthesis"/>
    <property type="evidence" value="ECO:0007669"/>
    <property type="project" value="TreeGrafter"/>
</dbReference>
<dbReference type="GO" id="GO:0140098">
    <property type="term" value="F:catalytic activity, acting on RNA"/>
    <property type="evidence" value="ECO:0007669"/>
    <property type="project" value="UniProtKB-ARBA"/>
</dbReference>
<sequence length="207" mass="22877">MFELIYDCPRFVIVNKTQAASFHAEQGPGFFVEVESTLGCKLWPVHRLDKVTTGLVLFAKDSDAAAELGRLFEARQINKCYLALSDKKPGKKQGLIKGDMTKARRGAWRLLRTQANPAITRFDSTALGDGRRLYRLWPQTGKTHQLRVAMKSLGAPILGDDLYGGSAFERVCLHAYALSFEAFGEQVTITAAPDFITQAPLPFGEAP</sequence>
<dbReference type="Gene3D" id="3.30.2350.10">
    <property type="entry name" value="Pseudouridine synthase"/>
    <property type="match status" value="1"/>
</dbReference>
<evidence type="ECO:0000313" key="4">
    <source>
        <dbReference type="Proteomes" id="UP000268033"/>
    </source>
</evidence>
<dbReference type="InterPro" id="IPR006145">
    <property type="entry name" value="PsdUridine_synth_RsuA/RluA"/>
</dbReference>
<name>A0A3N1PNT1_9GAMM</name>
<dbReference type="AlphaFoldDB" id="A0A3N1PNT1"/>
<dbReference type="PANTHER" id="PTHR21600:SF87">
    <property type="entry name" value="RNA PSEUDOURIDYLATE SYNTHASE DOMAIN-CONTAINING PROTEIN 1"/>
    <property type="match status" value="1"/>
</dbReference>
<dbReference type="GO" id="GO:0003723">
    <property type="term" value="F:RNA binding"/>
    <property type="evidence" value="ECO:0007669"/>
    <property type="project" value="InterPro"/>
</dbReference>
<dbReference type="Pfam" id="PF00849">
    <property type="entry name" value="PseudoU_synth_2"/>
    <property type="match status" value="1"/>
</dbReference>
<feature type="domain" description="Pseudouridine synthase RsuA/RluA-like" evidence="2">
    <location>
        <begin position="14"/>
        <end position="151"/>
    </location>
</feature>
<dbReference type="RefSeq" id="WP_123420718.1">
    <property type="nucleotide sequence ID" value="NZ_RJUL01000002.1"/>
</dbReference>
<dbReference type="SUPFAM" id="SSF55120">
    <property type="entry name" value="Pseudouridine synthase"/>
    <property type="match status" value="1"/>
</dbReference>
<dbReference type="InterPro" id="IPR020103">
    <property type="entry name" value="PsdUridine_synth_cat_dom_sf"/>
</dbReference>
<comment type="similarity">
    <text evidence="1">Belongs to the pseudouridine synthase RluA family.</text>
</comment>
<evidence type="ECO:0000256" key="1">
    <source>
        <dbReference type="ARBA" id="ARBA00010876"/>
    </source>
</evidence>
<dbReference type="CDD" id="cd02869">
    <property type="entry name" value="PseudoU_synth_RluA_like"/>
    <property type="match status" value="1"/>
</dbReference>
<evidence type="ECO:0000313" key="3">
    <source>
        <dbReference type="EMBL" id="ROQ29819.1"/>
    </source>
</evidence>
<evidence type="ECO:0000259" key="2">
    <source>
        <dbReference type="Pfam" id="PF00849"/>
    </source>
</evidence>